<evidence type="ECO:0000256" key="5">
    <source>
        <dbReference type="ARBA" id="ARBA00023273"/>
    </source>
</evidence>
<keyword evidence="8" id="KW-1185">Reference proteome</keyword>
<dbReference type="GO" id="GO:0030992">
    <property type="term" value="C:intraciliary transport particle B"/>
    <property type="evidence" value="ECO:0007669"/>
    <property type="project" value="TreeGrafter"/>
</dbReference>
<comment type="subcellular location">
    <subcellularLocation>
        <location evidence="1">Cell projection</location>
        <location evidence="1">Cilium</location>
    </subcellularLocation>
</comment>
<evidence type="ECO:0000256" key="3">
    <source>
        <dbReference type="ARBA" id="ARBA00022737"/>
    </source>
</evidence>
<gene>
    <name evidence="7" type="ORF">CSUI_000577</name>
</gene>
<protein>
    <submittedName>
        <fullName evidence="7">Tetratricopeptide repeat protein 26</fullName>
    </submittedName>
</protein>
<reference evidence="7 8" key="1">
    <citation type="journal article" date="2017" name="Int. J. Parasitol.">
        <title>The genome of the protozoan parasite Cystoisospora suis and a reverse vaccinology approach to identify vaccine candidates.</title>
        <authorList>
            <person name="Palmieri N."/>
            <person name="Shrestha A."/>
            <person name="Ruttkowski B."/>
            <person name="Beck T."/>
            <person name="Vogl C."/>
            <person name="Tomley F."/>
            <person name="Blake D.P."/>
            <person name="Joachim A."/>
        </authorList>
    </citation>
    <scope>NUCLEOTIDE SEQUENCE [LARGE SCALE GENOMIC DNA]</scope>
    <source>
        <strain evidence="7 8">Wien I</strain>
    </source>
</reference>
<dbReference type="GO" id="GO:0036064">
    <property type="term" value="C:ciliary basal body"/>
    <property type="evidence" value="ECO:0007669"/>
    <property type="project" value="TreeGrafter"/>
</dbReference>
<dbReference type="GO" id="GO:0042802">
    <property type="term" value="F:identical protein binding"/>
    <property type="evidence" value="ECO:0007669"/>
    <property type="project" value="InterPro"/>
</dbReference>
<dbReference type="Gene3D" id="1.25.40.10">
    <property type="entry name" value="Tetratricopeptide repeat domain"/>
    <property type="match status" value="2"/>
</dbReference>
<dbReference type="RefSeq" id="XP_067927221.1">
    <property type="nucleotide sequence ID" value="XM_068060811.1"/>
</dbReference>
<dbReference type="InterPro" id="IPR011990">
    <property type="entry name" value="TPR-like_helical_dom_sf"/>
</dbReference>
<keyword evidence="3" id="KW-0677">Repeat</keyword>
<feature type="region of interest" description="Disordered" evidence="6">
    <location>
        <begin position="101"/>
        <end position="168"/>
    </location>
</feature>
<keyword evidence="4" id="KW-0802">TPR repeat</keyword>
<keyword evidence="5" id="KW-0966">Cell projection</keyword>
<comment type="caution">
    <text evidence="7">The sequence shown here is derived from an EMBL/GenBank/DDBJ whole genome shotgun (WGS) entry which is preliminary data.</text>
</comment>
<dbReference type="SUPFAM" id="SSF48452">
    <property type="entry name" value="TPR-like"/>
    <property type="match status" value="1"/>
</dbReference>
<dbReference type="InterPro" id="IPR011717">
    <property type="entry name" value="TPR-4"/>
</dbReference>
<name>A0A2C6LFN3_9APIC</name>
<dbReference type="AlphaFoldDB" id="A0A2C6LFN3"/>
<evidence type="ECO:0000256" key="6">
    <source>
        <dbReference type="SAM" id="MobiDB-lite"/>
    </source>
</evidence>
<dbReference type="GO" id="GO:0097546">
    <property type="term" value="C:ciliary base"/>
    <property type="evidence" value="ECO:0007669"/>
    <property type="project" value="TreeGrafter"/>
</dbReference>
<dbReference type="InterPro" id="IPR030511">
    <property type="entry name" value="TTC26"/>
</dbReference>
<dbReference type="VEuPathDB" id="ToxoDB:CSUI_000577"/>
<evidence type="ECO:0000256" key="4">
    <source>
        <dbReference type="ARBA" id="ARBA00022803"/>
    </source>
</evidence>
<dbReference type="Pfam" id="PF07721">
    <property type="entry name" value="TPR_4"/>
    <property type="match status" value="2"/>
</dbReference>
<evidence type="ECO:0000256" key="1">
    <source>
        <dbReference type="ARBA" id="ARBA00004138"/>
    </source>
</evidence>
<organism evidence="7 8">
    <name type="scientific">Cystoisospora suis</name>
    <dbReference type="NCBI Taxonomy" id="483139"/>
    <lineage>
        <taxon>Eukaryota</taxon>
        <taxon>Sar</taxon>
        <taxon>Alveolata</taxon>
        <taxon>Apicomplexa</taxon>
        <taxon>Conoidasida</taxon>
        <taxon>Coccidia</taxon>
        <taxon>Eucoccidiorida</taxon>
        <taxon>Eimeriorina</taxon>
        <taxon>Sarcocystidae</taxon>
        <taxon>Cystoisospora</taxon>
    </lineage>
</organism>
<dbReference type="GO" id="GO:0035735">
    <property type="term" value="P:intraciliary transport involved in cilium assembly"/>
    <property type="evidence" value="ECO:0007669"/>
    <property type="project" value="TreeGrafter"/>
</dbReference>
<dbReference type="PANTHER" id="PTHR14781:SF0">
    <property type="entry name" value="INTRAFLAGELLAR TRANSPORT PROTEIN 56"/>
    <property type="match status" value="1"/>
</dbReference>
<dbReference type="PANTHER" id="PTHR14781">
    <property type="entry name" value="INTRAFLAGELLAR TRANSPORT PROTEIN 56"/>
    <property type="match status" value="1"/>
</dbReference>
<sequence>MIRPGTALRWHKSGGSAPGFPSLLPGPWEQRQCSRQLPRLQEFLNKRDYLGAITLLRFEKKQGVTRQNAGLWLAYCYFHAGLYPQAITCIDRLLGNTGTKAASETQTGEELHETCSPAASEDRTFRSGRSSVENVDNCAVSGGQKRTPESDTSPRGQEEDDDFGADDGVCDPDARSTLHLYKGICLYAMYMFKRAKQEALLSRESKLRRRLLVCIAYQENDEDLDEMLDELDSDNLRDQMVVAAIAYMRGRTGEACDIYRRLLTFHPEYQALKIYIAMCLFKEDMCEMARGLVKEYQATHSSSLVASNILACCLYAEGAGASAMRIYHLLGEEARREETFFIEHNDLLRHNAAVFQKGEKGLSVWGSLAKLLPEARLNLALIHLQHGNYTAALDLMRDFDPTSLTEFITRASAFMAAGQVNHSLHHLNEAEKLFGTVGSADPGTDLVVRSEGMFYNCFLRRDYGAAVAYADKLEPFCGSEPSFQWNKALALAECGHYSEAKRAMQKIDDPEYGASTRQHFLTRALVAPCSGFEDHAKPVVPTALCTMSAHVLSRYMKDPNFLRWLCRVCVATGDSAEALRLCVQQDGSTRTQLLKDVAEDCYSIGDFYFALKAFAVLDKAQENPLLWPALRGSAAGFLLKLDSGAEDISRSTEVISLLRECSAPKVAKIALALKRRGREHGVPVQ</sequence>
<evidence type="ECO:0000313" key="7">
    <source>
        <dbReference type="EMBL" id="PHJ25575.1"/>
    </source>
</evidence>
<dbReference type="GO" id="GO:0120170">
    <property type="term" value="F:intraciliary transport particle B binding"/>
    <property type="evidence" value="ECO:0007669"/>
    <property type="project" value="TreeGrafter"/>
</dbReference>
<dbReference type="EMBL" id="MIGC01000218">
    <property type="protein sequence ID" value="PHJ25575.1"/>
    <property type="molecule type" value="Genomic_DNA"/>
</dbReference>
<comment type="similarity">
    <text evidence="2">Belongs to the IFT56 family.</text>
</comment>
<proteinExistence type="inferred from homology"/>
<feature type="compositionally biased region" description="Acidic residues" evidence="6">
    <location>
        <begin position="158"/>
        <end position="168"/>
    </location>
</feature>
<evidence type="ECO:0000256" key="2">
    <source>
        <dbReference type="ARBA" id="ARBA00007834"/>
    </source>
</evidence>
<dbReference type="GeneID" id="94424022"/>
<dbReference type="OrthoDB" id="95390at2759"/>
<evidence type="ECO:0000313" key="8">
    <source>
        <dbReference type="Proteomes" id="UP000221165"/>
    </source>
</evidence>
<dbReference type="GO" id="GO:0035720">
    <property type="term" value="P:intraciliary anterograde transport"/>
    <property type="evidence" value="ECO:0007669"/>
    <property type="project" value="TreeGrafter"/>
</dbReference>
<dbReference type="Proteomes" id="UP000221165">
    <property type="component" value="Unassembled WGS sequence"/>
</dbReference>
<accession>A0A2C6LFN3</accession>